<dbReference type="InterPro" id="IPR013766">
    <property type="entry name" value="Thioredoxin_domain"/>
</dbReference>
<accession>A0ABU8JBU0</accession>
<organism evidence="5 6">
    <name type="scientific">Fulvimonas yonginensis</name>
    <dbReference type="NCBI Taxonomy" id="1495200"/>
    <lineage>
        <taxon>Bacteria</taxon>
        <taxon>Pseudomonadati</taxon>
        <taxon>Pseudomonadota</taxon>
        <taxon>Gammaproteobacteria</taxon>
        <taxon>Lysobacterales</taxon>
        <taxon>Rhodanobacteraceae</taxon>
        <taxon>Fulvimonas</taxon>
    </lineage>
</organism>
<dbReference type="Pfam" id="PF08534">
    <property type="entry name" value="Redoxin"/>
    <property type="match status" value="1"/>
</dbReference>
<evidence type="ECO:0000313" key="5">
    <source>
        <dbReference type="EMBL" id="MEI7037012.1"/>
    </source>
</evidence>
<comment type="caution">
    <text evidence="5">The sequence shown here is derived from an EMBL/GenBank/DDBJ whole genome shotgun (WGS) entry which is preliminary data.</text>
</comment>
<dbReference type="EMBL" id="JBBBNY010000005">
    <property type="protein sequence ID" value="MEI7037012.1"/>
    <property type="molecule type" value="Genomic_DNA"/>
</dbReference>
<dbReference type="CDD" id="cd03013">
    <property type="entry name" value="PRX5_like"/>
    <property type="match status" value="1"/>
</dbReference>
<evidence type="ECO:0000259" key="4">
    <source>
        <dbReference type="PROSITE" id="PS51352"/>
    </source>
</evidence>
<keyword evidence="3" id="KW-0676">Redox-active center</keyword>
<dbReference type="EC" id="1.11.1.27" evidence="3"/>
<dbReference type="SUPFAM" id="SSF52833">
    <property type="entry name" value="Thioredoxin-like"/>
    <property type="match status" value="1"/>
</dbReference>
<keyword evidence="2 3" id="KW-0560">Oxidoreductase</keyword>
<dbReference type="InterPro" id="IPR013740">
    <property type="entry name" value="Redoxin"/>
</dbReference>
<dbReference type="Proteomes" id="UP001381174">
    <property type="component" value="Unassembled WGS sequence"/>
</dbReference>
<feature type="domain" description="Thioredoxin" evidence="4">
    <location>
        <begin position="3"/>
        <end position="162"/>
    </location>
</feature>
<keyword evidence="1 3" id="KW-0575">Peroxidase</keyword>
<protein>
    <recommendedName>
        <fullName evidence="3">Glutathione-dependent peroxiredoxin</fullName>
        <ecNumber evidence="3">1.11.1.27</ecNumber>
    </recommendedName>
</protein>
<evidence type="ECO:0000313" key="6">
    <source>
        <dbReference type="Proteomes" id="UP001381174"/>
    </source>
</evidence>
<evidence type="ECO:0000256" key="3">
    <source>
        <dbReference type="RuleBase" id="RU366011"/>
    </source>
</evidence>
<evidence type="ECO:0000256" key="1">
    <source>
        <dbReference type="ARBA" id="ARBA00022559"/>
    </source>
</evidence>
<dbReference type="PANTHER" id="PTHR10430:SF16">
    <property type="entry name" value="PEROXIREDOXIN-5, MITOCHONDRIAL"/>
    <property type="match status" value="1"/>
</dbReference>
<dbReference type="Gene3D" id="3.40.30.10">
    <property type="entry name" value="Glutaredoxin"/>
    <property type="match status" value="1"/>
</dbReference>
<dbReference type="InterPro" id="IPR036249">
    <property type="entry name" value="Thioredoxin-like_sf"/>
</dbReference>
<reference evidence="5 6" key="1">
    <citation type="journal article" date="2014" name="Int. J. Syst. Evol. Microbiol.">
        <title>Fulvimonas yonginensis sp. nov., isolated from greenhouse soil, and emended description of the genus Fulvimonas.</title>
        <authorList>
            <person name="Ahn J.H."/>
            <person name="Kim S.J."/>
            <person name="Weon H.Y."/>
            <person name="Hong S.B."/>
            <person name="Seok S.J."/>
            <person name="Kwon S.W."/>
        </authorList>
    </citation>
    <scope>NUCLEOTIDE SEQUENCE [LARGE SCALE GENOMIC DNA]</scope>
    <source>
        <strain evidence="5 6">KACC 16952</strain>
    </source>
</reference>
<name>A0ABU8JBU0_9GAMM</name>
<keyword evidence="3" id="KW-0049">Antioxidant</keyword>
<dbReference type="InterPro" id="IPR037944">
    <property type="entry name" value="PRX5-like"/>
</dbReference>
<gene>
    <name evidence="5" type="ORF">WAT24_09630</name>
</gene>
<dbReference type="PROSITE" id="PS51352">
    <property type="entry name" value="THIOREDOXIN_2"/>
    <property type="match status" value="1"/>
</dbReference>
<comment type="function">
    <text evidence="3">Thiol-specific peroxidase that catalyzes the reduction of hydrogen peroxide and organic hydroperoxides to water and alcohols, respectively. Plays a role in cell protection against oxidative stress by detoxifying peroxides.</text>
</comment>
<proteinExistence type="inferred from homology"/>
<evidence type="ECO:0000256" key="2">
    <source>
        <dbReference type="ARBA" id="ARBA00023002"/>
    </source>
</evidence>
<dbReference type="RefSeq" id="WP_336807635.1">
    <property type="nucleotide sequence ID" value="NZ_JBBBNY010000005.1"/>
</dbReference>
<dbReference type="PANTHER" id="PTHR10430">
    <property type="entry name" value="PEROXIREDOXIN"/>
    <property type="match status" value="1"/>
</dbReference>
<comment type="catalytic activity">
    <reaction evidence="3">
        <text>a hydroperoxide + 2 glutathione = an alcohol + glutathione disulfide + H2O</text>
        <dbReference type="Rhea" id="RHEA:62632"/>
        <dbReference type="ChEBI" id="CHEBI:15377"/>
        <dbReference type="ChEBI" id="CHEBI:30879"/>
        <dbReference type="ChEBI" id="CHEBI:35924"/>
        <dbReference type="ChEBI" id="CHEBI:57925"/>
        <dbReference type="ChEBI" id="CHEBI:58297"/>
        <dbReference type="EC" id="1.11.1.27"/>
    </reaction>
</comment>
<sequence>MSIQIGQPLPDVEVAVIEGASEIRRVRTASLFAGHRVVLFAVPGAFTPTCSDRHLPGYVKHFRDFREHGVEVMCLAVNDAYVMQAWAIAQQVPAGLKMLADGNAGFTRALGLEFDGSAYGMGLRARRFALYAEDGVVRQLHVEAPGEFRVSTAESMLQALQARETGAPAAAG</sequence>
<comment type="similarity">
    <text evidence="3">Belongs to the peroxiredoxin family. Prx5 subfamily.</text>
</comment>
<keyword evidence="6" id="KW-1185">Reference proteome</keyword>